<dbReference type="OrthoDB" id="9812811at2"/>
<dbReference type="GO" id="GO:0008379">
    <property type="term" value="F:thioredoxin peroxidase activity"/>
    <property type="evidence" value="ECO:0007669"/>
    <property type="project" value="TreeGrafter"/>
</dbReference>
<evidence type="ECO:0000256" key="3">
    <source>
        <dbReference type="ARBA" id="ARBA00013017"/>
    </source>
</evidence>
<accession>E8V0E8</accession>
<dbReference type="PROSITE" id="PS51257">
    <property type="entry name" value="PROKAR_LIPOPROTEIN"/>
    <property type="match status" value="1"/>
</dbReference>
<dbReference type="PANTHER" id="PTHR42801">
    <property type="entry name" value="THIOREDOXIN-DEPENDENT PEROXIDE REDUCTASE"/>
    <property type="match status" value="1"/>
</dbReference>
<dbReference type="HOGENOM" id="CLU_042529_14_2_0"/>
<dbReference type="InterPro" id="IPR036249">
    <property type="entry name" value="Thioredoxin-like_sf"/>
</dbReference>
<evidence type="ECO:0000256" key="9">
    <source>
        <dbReference type="ARBA" id="ARBA00032824"/>
    </source>
</evidence>
<evidence type="ECO:0000256" key="2">
    <source>
        <dbReference type="ARBA" id="ARBA00011245"/>
    </source>
</evidence>
<evidence type="ECO:0000256" key="14">
    <source>
        <dbReference type="SAM" id="SignalP"/>
    </source>
</evidence>
<keyword evidence="17" id="KW-1185">Reference proteome</keyword>
<dbReference type="STRING" id="401053.AciPR4_3679"/>
<evidence type="ECO:0000256" key="11">
    <source>
        <dbReference type="ARBA" id="ARBA00042639"/>
    </source>
</evidence>
<keyword evidence="7" id="KW-1015">Disulfide bond</keyword>
<comment type="catalytic activity">
    <reaction evidence="12">
        <text>a hydroperoxide + [thioredoxin]-dithiol = an alcohol + [thioredoxin]-disulfide + H2O</text>
        <dbReference type="Rhea" id="RHEA:62620"/>
        <dbReference type="Rhea" id="RHEA-COMP:10698"/>
        <dbReference type="Rhea" id="RHEA-COMP:10700"/>
        <dbReference type="ChEBI" id="CHEBI:15377"/>
        <dbReference type="ChEBI" id="CHEBI:29950"/>
        <dbReference type="ChEBI" id="CHEBI:30879"/>
        <dbReference type="ChEBI" id="CHEBI:35924"/>
        <dbReference type="ChEBI" id="CHEBI:50058"/>
        <dbReference type="EC" id="1.11.1.24"/>
    </reaction>
</comment>
<keyword evidence="14" id="KW-0732">Signal</keyword>
<feature type="signal peptide" evidence="14">
    <location>
        <begin position="1"/>
        <end position="26"/>
    </location>
</feature>
<dbReference type="KEGG" id="tsa:AciPR4_3679"/>
<evidence type="ECO:0000256" key="4">
    <source>
        <dbReference type="ARBA" id="ARBA00022559"/>
    </source>
</evidence>
<evidence type="ECO:0000256" key="7">
    <source>
        <dbReference type="ARBA" id="ARBA00023157"/>
    </source>
</evidence>
<keyword evidence="6" id="KW-0560">Oxidoreductase</keyword>
<dbReference type="InterPro" id="IPR050924">
    <property type="entry name" value="Peroxiredoxin_BCP/PrxQ"/>
</dbReference>
<feature type="chain" id="PRO_5003228870" description="thioredoxin-dependent peroxiredoxin" evidence="14">
    <location>
        <begin position="27"/>
        <end position="182"/>
    </location>
</feature>
<evidence type="ECO:0000313" key="17">
    <source>
        <dbReference type="Proteomes" id="UP000006844"/>
    </source>
</evidence>
<feature type="active site" description="Cysteine sulfenic acid (-SOH) intermediate; for peroxidase activity" evidence="13">
    <location>
        <position position="74"/>
    </location>
</feature>
<organism evidence="16 17">
    <name type="scientific">Terriglobus saanensis (strain ATCC BAA-1853 / DSM 23119 / SP1PR4)</name>
    <dbReference type="NCBI Taxonomy" id="401053"/>
    <lineage>
        <taxon>Bacteria</taxon>
        <taxon>Pseudomonadati</taxon>
        <taxon>Acidobacteriota</taxon>
        <taxon>Terriglobia</taxon>
        <taxon>Terriglobales</taxon>
        <taxon>Acidobacteriaceae</taxon>
        <taxon>Terriglobus</taxon>
    </lineage>
</organism>
<evidence type="ECO:0000256" key="5">
    <source>
        <dbReference type="ARBA" id="ARBA00022862"/>
    </source>
</evidence>
<dbReference type="AlphaFoldDB" id="E8V0E8"/>
<evidence type="ECO:0000256" key="10">
    <source>
        <dbReference type="ARBA" id="ARBA00038489"/>
    </source>
</evidence>
<dbReference type="PANTHER" id="PTHR42801:SF4">
    <property type="entry name" value="AHPC_TSA FAMILY PROTEIN"/>
    <property type="match status" value="1"/>
</dbReference>
<dbReference type="InterPro" id="IPR000866">
    <property type="entry name" value="AhpC/TSA"/>
</dbReference>
<dbReference type="GO" id="GO:0005737">
    <property type="term" value="C:cytoplasm"/>
    <property type="evidence" value="ECO:0007669"/>
    <property type="project" value="TreeGrafter"/>
</dbReference>
<dbReference type="GO" id="GO:0045454">
    <property type="term" value="P:cell redox homeostasis"/>
    <property type="evidence" value="ECO:0007669"/>
    <property type="project" value="TreeGrafter"/>
</dbReference>
<dbReference type="CDD" id="cd03017">
    <property type="entry name" value="PRX_BCP"/>
    <property type="match status" value="1"/>
</dbReference>
<proteinExistence type="inferred from homology"/>
<dbReference type="InterPro" id="IPR024706">
    <property type="entry name" value="Peroxiredoxin_AhpC-typ"/>
</dbReference>
<gene>
    <name evidence="16" type="ordered locus">AciPR4_3679</name>
</gene>
<dbReference type="Gene3D" id="3.40.30.10">
    <property type="entry name" value="Glutaredoxin"/>
    <property type="match status" value="1"/>
</dbReference>
<dbReference type="Pfam" id="PF00578">
    <property type="entry name" value="AhpC-TSA"/>
    <property type="match status" value="1"/>
</dbReference>
<dbReference type="GO" id="GO:0034599">
    <property type="term" value="P:cellular response to oxidative stress"/>
    <property type="evidence" value="ECO:0007669"/>
    <property type="project" value="TreeGrafter"/>
</dbReference>
<dbReference type="Proteomes" id="UP000006844">
    <property type="component" value="Chromosome"/>
</dbReference>
<dbReference type="eggNOG" id="COG1225">
    <property type="taxonomic scope" value="Bacteria"/>
</dbReference>
<evidence type="ECO:0000313" key="16">
    <source>
        <dbReference type="EMBL" id="ADV84431.1"/>
    </source>
</evidence>
<dbReference type="RefSeq" id="WP_013570161.1">
    <property type="nucleotide sequence ID" value="NC_014963.1"/>
</dbReference>
<dbReference type="PROSITE" id="PS51352">
    <property type="entry name" value="THIOREDOXIN_2"/>
    <property type="match status" value="1"/>
</dbReference>
<feature type="domain" description="Thioredoxin" evidence="15">
    <location>
        <begin position="32"/>
        <end position="182"/>
    </location>
</feature>
<evidence type="ECO:0000256" key="1">
    <source>
        <dbReference type="ARBA" id="ARBA00003330"/>
    </source>
</evidence>
<comment type="subunit">
    <text evidence="2">Monomer.</text>
</comment>
<dbReference type="EC" id="1.11.1.24" evidence="3"/>
<keyword evidence="4" id="KW-0575">Peroxidase</keyword>
<dbReference type="FunFam" id="3.40.30.10:FF:000007">
    <property type="entry name" value="Thioredoxin-dependent thiol peroxidase"/>
    <property type="match status" value="1"/>
</dbReference>
<evidence type="ECO:0000256" key="6">
    <source>
        <dbReference type="ARBA" id="ARBA00023002"/>
    </source>
</evidence>
<protein>
    <recommendedName>
        <fullName evidence="3">thioredoxin-dependent peroxiredoxin</fullName>
        <ecNumber evidence="3">1.11.1.24</ecNumber>
    </recommendedName>
    <alternativeName>
        <fullName evidence="9">Thioredoxin peroxidase</fullName>
    </alternativeName>
    <alternativeName>
        <fullName evidence="11">Thioredoxin-dependent peroxiredoxin Bcp</fullName>
    </alternativeName>
</protein>
<evidence type="ECO:0000256" key="8">
    <source>
        <dbReference type="ARBA" id="ARBA00023284"/>
    </source>
</evidence>
<dbReference type="PIRSF" id="PIRSF000239">
    <property type="entry name" value="AHPC"/>
    <property type="match status" value="1"/>
</dbReference>
<name>E8V0E8_TERSS</name>
<keyword evidence="8" id="KW-0676">Redox-active center</keyword>
<comment type="function">
    <text evidence="1">Thiol-specific peroxidase that catalyzes the reduction of hydrogen peroxide and organic hydroperoxides to water and alcohols, respectively. Plays a role in cell protection against oxidative stress by detoxifying peroxides and as sensor of hydrogen peroxide-mediated signaling events.</text>
</comment>
<dbReference type="SUPFAM" id="SSF52833">
    <property type="entry name" value="Thioredoxin-like"/>
    <property type="match status" value="1"/>
</dbReference>
<evidence type="ECO:0000256" key="13">
    <source>
        <dbReference type="PIRSR" id="PIRSR000239-1"/>
    </source>
</evidence>
<evidence type="ECO:0000256" key="12">
    <source>
        <dbReference type="ARBA" id="ARBA00049091"/>
    </source>
</evidence>
<keyword evidence="5" id="KW-0049">Antioxidant</keyword>
<reference evidence="16 17" key="1">
    <citation type="journal article" date="2012" name="Stand. Genomic Sci.">
        <title>Complete genome sequence of Terriglobus saanensis type strain SP1PR4(T), an Acidobacteria from tundra soil.</title>
        <authorList>
            <person name="Rawat S.R."/>
            <person name="Mannisto M.K."/>
            <person name="Starovoytov V."/>
            <person name="Goodwin L."/>
            <person name="Nolan M."/>
            <person name="Hauser L."/>
            <person name="Land M."/>
            <person name="Davenport K.W."/>
            <person name="Woyke T."/>
            <person name="Haggblom M.M."/>
        </authorList>
    </citation>
    <scope>NUCLEOTIDE SEQUENCE</scope>
    <source>
        <strain evidence="17">ATCC BAA-1853 / DSM 23119 / SP1PR4</strain>
    </source>
</reference>
<sequence>MQRLGLWSVLALAIVACGMTAKLAYAAGGDMLQPGATAPGFTLPSQEDKAVNLSEYKGKWVVLYFYPKDKTAGCTLEAHNFQRDLAKYTAANAVILGVSLDTADSHKSFCTQESLTFKLLADPEHKVVDSYGVPVKGMGPIKYASRVTFLIAPDGKVAKVWPAVQVPSHSEEVLTAINELKK</sequence>
<dbReference type="EMBL" id="CP002467">
    <property type="protein sequence ID" value="ADV84431.1"/>
    <property type="molecule type" value="Genomic_DNA"/>
</dbReference>
<comment type="similarity">
    <text evidence="10">Belongs to the peroxiredoxin family. BCP/PrxQ subfamily.</text>
</comment>
<dbReference type="InterPro" id="IPR013766">
    <property type="entry name" value="Thioredoxin_domain"/>
</dbReference>
<evidence type="ECO:0000259" key="15">
    <source>
        <dbReference type="PROSITE" id="PS51352"/>
    </source>
</evidence>